<evidence type="ECO:0000313" key="1">
    <source>
        <dbReference type="EMBL" id="KKL87847.1"/>
    </source>
</evidence>
<evidence type="ECO:0008006" key="2">
    <source>
        <dbReference type="Google" id="ProtNLM"/>
    </source>
</evidence>
<dbReference type="AlphaFoldDB" id="A0A0F9IKW1"/>
<dbReference type="InterPro" id="IPR046938">
    <property type="entry name" value="DNA_clamp_sf"/>
</dbReference>
<dbReference type="Gene3D" id="3.10.150.10">
    <property type="entry name" value="DNA Polymerase III, subunit A, domain 2"/>
    <property type="match status" value="1"/>
</dbReference>
<gene>
    <name evidence="1" type="ORF">LCGC14_1930540</name>
</gene>
<comment type="caution">
    <text evidence="1">The sequence shown here is derived from an EMBL/GenBank/DDBJ whole genome shotgun (WGS) entry which is preliminary data.</text>
</comment>
<accession>A0A0F9IKW1</accession>
<dbReference type="SUPFAM" id="SSF55979">
    <property type="entry name" value="DNA clamp"/>
    <property type="match status" value="1"/>
</dbReference>
<feature type="non-terminal residue" evidence="1">
    <location>
        <position position="1"/>
    </location>
</feature>
<organism evidence="1">
    <name type="scientific">marine sediment metagenome</name>
    <dbReference type="NCBI Taxonomy" id="412755"/>
    <lineage>
        <taxon>unclassified sequences</taxon>
        <taxon>metagenomes</taxon>
        <taxon>ecological metagenomes</taxon>
    </lineage>
</organism>
<sequence>RWVDAFLKTVGTDAVELRITSPSSPGLFLPVDEEGYQFVCMPMFVRWND</sequence>
<proteinExistence type="predicted"/>
<dbReference type="EMBL" id="LAZR01020726">
    <property type="protein sequence ID" value="KKL87847.1"/>
    <property type="molecule type" value="Genomic_DNA"/>
</dbReference>
<name>A0A0F9IKW1_9ZZZZ</name>
<reference evidence="1" key="1">
    <citation type="journal article" date="2015" name="Nature">
        <title>Complex archaea that bridge the gap between prokaryotes and eukaryotes.</title>
        <authorList>
            <person name="Spang A."/>
            <person name="Saw J.H."/>
            <person name="Jorgensen S.L."/>
            <person name="Zaremba-Niedzwiedzka K."/>
            <person name="Martijn J."/>
            <person name="Lind A.E."/>
            <person name="van Eijk R."/>
            <person name="Schleper C."/>
            <person name="Guy L."/>
            <person name="Ettema T.J."/>
        </authorList>
    </citation>
    <scope>NUCLEOTIDE SEQUENCE</scope>
</reference>
<protein>
    <recommendedName>
        <fullName evidence="2">DNA polymerase III beta sliding clamp C-terminal domain-containing protein</fullName>
    </recommendedName>
</protein>